<dbReference type="AlphaFoldDB" id="A0A9W6K223"/>
<dbReference type="PANTHER" id="PTHR43798">
    <property type="entry name" value="MONOACYLGLYCEROL LIPASE"/>
    <property type="match status" value="1"/>
</dbReference>
<evidence type="ECO:0000256" key="1">
    <source>
        <dbReference type="SAM" id="SignalP"/>
    </source>
</evidence>
<dbReference type="EMBL" id="BSFN01000002">
    <property type="protein sequence ID" value="GLK88051.1"/>
    <property type="molecule type" value="Genomic_DNA"/>
</dbReference>
<proteinExistence type="predicted"/>
<dbReference type="PRINTS" id="PR00111">
    <property type="entry name" value="ABHYDROLASE"/>
</dbReference>
<dbReference type="Proteomes" id="UP001143328">
    <property type="component" value="Unassembled WGS sequence"/>
</dbReference>
<gene>
    <name evidence="3" type="ORF">GCM10017655_11130</name>
</gene>
<dbReference type="InterPro" id="IPR000073">
    <property type="entry name" value="AB_hydrolase_1"/>
</dbReference>
<keyword evidence="1" id="KW-0732">Signal</keyword>
<feature type="signal peptide" evidence="1">
    <location>
        <begin position="1"/>
        <end position="20"/>
    </location>
</feature>
<organism evidence="3 4">
    <name type="scientific">Pseudomonas turukhanskensis</name>
    <dbReference type="NCBI Taxonomy" id="1806536"/>
    <lineage>
        <taxon>Bacteria</taxon>
        <taxon>Pseudomonadati</taxon>
        <taxon>Pseudomonadota</taxon>
        <taxon>Gammaproteobacteria</taxon>
        <taxon>Pseudomonadales</taxon>
        <taxon>Pseudomonadaceae</taxon>
        <taxon>Pseudomonas</taxon>
    </lineage>
</organism>
<feature type="chain" id="PRO_5040856590" evidence="1">
    <location>
        <begin position="21"/>
        <end position="300"/>
    </location>
</feature>
<dbReference type="GO" id="GO:0016787">
    <property type="term" value="F:hydrolase activity"/>
    <property type="evidence" value="ECO:0007669"/>
    <property type="project" value="UniProtKB-KW"/>
</dbReference>
<evidence type="ECO:0000259" key="2">
    <source>
        <dbReference type="Pfam" id="PF00561"/>
    </source>
</evidence>
<dbReference type="RefSeq" id="WP_271194278.1">
    <property type="nucleotide sequence ID" value="NZ_BSFN01000002.1"/>
</dbReference>
<keyword evidence="4" id="KW-1185">Reference proteome</keyword>
<protein>
    <submittedName>
        <fullName evidence="3">Epoxide hydrolase</fullName>
    </submittedName>
</protein>
<evidence type="ECO:0000313" key="3">
    <source>
        <dbReference type="EMBL" id="GLK88051.1"/>
    </source>
</evidence>
<dbReference type="GO" id="GO:0016020">
    <property type="term" value="C:membrane"/>
    <property type="evidence" value="ECO:0007669"/>
    <property type="project" value="TreeGrafter"/>
</dbReference>
<feature type="domain" description="AB hydrolase-1" evidence="2">
    <location>
        <begin position="50"/>
        <end position="287"/>
    </location>
</feature>
<reference evidence="3" key="2">
    <citation type="submission" date="2023-01" db="EMBL/GenBank/DDBJ databases">
        <authorList>
            <person name="Sun Q."/>
            <person name="Evtushenko L."/>
        </authorList>
    </citation>
    <scope>NUCLEOTIDE SEQUENCE</scope>
    <source>
        <strain evidence="3">VKM B-2935</strain>
    </source>
</reference>
<dbReference type="PANTHER" id="PTHR43798:SF33">
    <property type="entry name" value="HYDROLASE, PUTATIVE (AFU_ORTHOLOGUE AFUA_2G14860)-RELATED"/>
    <property type="match status" value="1"/>
</dbReference>
<dbReference type="InterPro" id="IPR029058">
    <property type="entry name" value="AB_hydrolase_fold"/>
</dbReference>
<sequence>MIRLLVATVSLLALSLSAHAGITPFPVSFKTLDIAVEGATLHVRVGGNGPAVVLIHGFGDTGDMWEPLAADLSRDHTVVVPDLRGMGLSSIPADGYDKKTQAGDIRAVLSKLGIEHAVVVGHDIGTMVAFAYAARYPQLTDRLVVMDAPVPGIAPWDEIVRAPMLWHFDFGGPDAERLVAGRERIYLDRFWNEFAGDPKKIDEATRQHYAKLYARKGAMHAAFAQFHAIRQDAVDNKSAPRLTMPVLAIGGEKSFGANEAIVMRNAADTVTELVVPGAGHWLMEEAPGPTTKAIRAFISQ</sequence>
<name>A0A9W6K223_9PSED</name>
<dbReference type="Pfam" id="PF00561">
    <property type="entry name" value="Abhydrolase_1"/>
    <property type="match status" value="1"/>
</dbReference>
<dbReference type="Gene3D" id="3.40.50.1820">
    <property type="entry name" value="alpha/beta hydrolase"/>
    <property type="match status" value="1"/>
</dbReference>
<dbReference type="SUPFAM" id="SSF53474">
    <property type="entry name" value="alpha/beta-Hydrolases"/>
    <property type="match status" value="1"/>
</dbReference>
<comment type="caution">
    <text evidence="3">The sequence shown here is derived from an EMBL/GenBank/DDBJ whole genome shotgun (WGS) entry which is preliminary data.</text>
</comment>
<dbReference type="InterPro" id="IPR050266">
    <property type="entry name" value="AB_hydrolase_sf"/>
</dbReference>
<evidence type="ECO:0000313" key="4">
    <source>
        <dbReference type="Proteomes" id="UP001143328"/>
    </source>
</evidence>
<keyword evidence="3" id="KW-0378">Hydrolase</keyword>
<reference evidence="3" key="1">
    <citation type="journal article" date="2014" name="Int. J. Syst. Evol. Microbiol.">
        <title>Complete genome sequence of Corynebacterium casei LMG S-19264T (=DSM 44701T), isolated from a smear-ripened cheese.</title>
        <authorList>
            <consortium name="US DOE Joint Genome Institute (JGI-PGF)"/>
            <person name="Walter F."/>
            <person name="Albersmeier A."/>
            <person name="Kalinowski J."/>
            <person name="Ruckert C."/>
        </authorList>
    </citation>
    <scope>NUCLEOTIDE SEQUENCE</scope>
    <source>
        <strain evidence="3">VKM B-2935</strain>
    </source>
</reference>
<accession>A0A9W6K223</accession>